<organism evidence="2 4">
    <name type="scientific">Paenibacillus urinalis</name>
    <dbReference type="NCBI Taxonomy" id="521520"/>
    <lineage>
        <taxon>Bacteria</taxon>
        <taxon>Bacillati</taxon>
        <taxon>Bacillota</taxon>
        <taxon>Bacilli</taxon>
        <taxon>Bacillales</taxon>
        <taxon>Paenibacillaceae</taxon>
        <taxon>Paenibacillus</taxon>
    </lineage>
</organism>
<accession>A0AAX3MW44</accession>
<name>A0AAX3MW44_9BACL</name>
<dbReference type="Proteomes" id="UP001220962">
    <property type="component" value="Chromosome"/>
</dbReference>
<evidence type="ECO:0000313" key="5">
    <source>
        <dbReference type="Proteomes" id="UP001221519"/>
    </source>
</evidence>
<dbReference type="InterPro" id="IPR025470">
    <property type="entry name" value="DUF4321"/>
</dbReference>
<evidence type="ECO:0000313" key="2">
    <source>
        <dbReference type="EMBL" id="WDH81816.1"/>
    </source>
</evidence>
<dbReference type="Proteomes" id="UP001221519">
    <property type="component" value="Chromosome"/>
</dbReference>
<dbReference type="Pfam" id="PF14209">
    <property type="entry name" value="DUF4321"/>
    <property type="match status" value="1"/>
</dbReference>
<evidence type="ECO:0000313" key="3">
    <source>
        <dbReference type="EMBL" id="WDI01542.1"/>
    </source>
</evidence>
<protein>
    <submittedName>
        <fullName evidence="2">DUF4321 domain-containing protein</fullName>
    </submittedName>
</protein>
<dbReference type="AlphaFoldDB" id="A0AAX3MW44"/>
<feature type="transmembrane region" description="Helical" evidence="1">
    <location>
        <begin position="58"/>
        <end position="77"/>
    </location>
</feature>
<evidence type="ECO:0000313" key="4">
    <source>
        <dbReference type="Proteomes" id="UP001220962"/>
    </source>
</evidence>
<keyword evidence="1" id="KW-0472">Membrane</keyword>
<evidence type="ECO:0000256" key="1">
    <source>
        <dbReference type="SAM" id="Phobius"/>
    </source>
</evidence>
<reference evidence="2 5" key="1">
    <citation type="submission" date="2023-02" db="EMBL/GenBank/DDBJ databases">
        <title>Pathogen: clinical or host-associated sample.</title>
        <authorList>
            <person name="Hergert J."/>
            <person name="Casey R."/>
            <person name="Wagner J."/>
            <person name="Young E.L."/>
            <person name="Oakeson K.F."/>
        </authorList>
    </citation>
    <scope>NUCLEOTIDE SEQUENCE</scope>
    <source>
        <strain evidence="3 5">2022CK-00829</strain>
        <strain evidence="2">2022CK-00830</strain>
    </source>
</reference>
<dbReference type="RefSeq" id="WP_047914296.1">
    <property type="nucleotide sequence ID" value="NZ_CP118101.1"/>
</dbReference>
<keyword evidence="5" id="KW-1185">Reference proteome</keyword>
<keyword evidence="1" id="KW-1133">Transmembrane helix</keyword>
<gene>
    <name evidence="2" type="ORF">PUW23_20290</name>
    <name evidence="3" type="ORF">PUW25_20170</name>
</gene>
<dbReference type="EMBL" id="CP118108">
    <property type="protein sequence ID" value="WDI01542.1"/>
    <property type="molecule type" value="Genomic_DNA"/>
</dbReference>
<proteinExistence type="predicted"/>
<keyword evidence="1" id="KW-0812">Transmembrane</keyword>
<dbReference type="EMBL" id="CP118101">
    <property type="protein sequence ID" value="WDH81816.1"/>
    <property type="molecule type" value="Genomic_DNA"/>
</dbReference>
<sequence length="80" mass="9091">MKKNFGIFILFLLLGWLIGASISKGLEQFEALSFLTNATTISWSPKANFDIISYHLNIQLKISLLSLLGVVFAIWLYRKL</sequence>